<dbReference type="Proteomes" id="UP001212189">
    <property type="component" value="Chromosome"/>
</dbReference>
<dbReference type="Gene3D" id="3.30.530.20">
    <property type="match status" value="1"/>
</dbReference>
<dbReference type="GO" id="GO:0045333">
    <property type="term" value="P:cellular respiration"/>
    <property type="evidence" value="ECO:0007669"/>
    <property type="project" value="InterPro"/>
</dbReference>
<dbReference type="KEGG" id="dce:O6P33_11185"/>
<dbReference type="Pfam" id="PF03364">
    <property type="entry name" value="Polyketide_cyc"/>
    <property type="match status" value="1"/>
</dbReference>
<reference evidence="4 5" key="1">
    <citation type="submission" date="2022-12" db="EMBL/GenBank/DDBJ databases">
        <title>Coexistence and Characterization of a Novel Tigecycline Resistance gene tet(X) variant and blaNDM-1 in a Pseudomonas caeni Isolate of Chicken Origin.</title>
        <authorList>
            <person name="Lu X."/>
            <person name="Zhang L."/>
            <person name="Li R."/>
            <person name="Wang Z."/>
        </authorList>
    </citation>
    <scope>NUCLEOTIDE SEQUENCE [LARGE SCALE GENOMIC DNA]</scope>
    <source>
        <strain evidence="4 5">CE14</strain>
    </source>
</reference>
<dbReference type="RefSeq" id="WP_269817857.1">
    <property type="nucleotide sequence ID" value="NZ_CP114976.1"/>
</dbReference>
<evidence type="ECO:0000256" key="1">
    <source>
        <dbReference type="ARBA" id="ARBA00008918"/>
    </source>
</evidence>
<keyword evidence="5" id="KW-1185">Reference proteome</keyword>
<organism evidence="4 5">
    <name type="scientific">Denitrificimonas caeni</name>
    <dbReference type="NCBI Taxonomy" id="521720"/>
    <lineage>
        <taxon>Bacteria</taxon>
        <taxon>Pseudomonadati</taxon>
        <taxon>Pseudomonadota</taxon>
        <taxon>Gammaproteobacteria</taxon>
        <taxon>Pseudomonadales</taxon>
        <taxon>Pseudomonadaceae</taxon>
        <taxon>Denitrificimonas</taxon>
    </lineage>
</organism>
<dbReference type="EMBL" id="CP114976">
    <property type="protein sequence ID" value="WBE24914.1"/>
    <property type="molecule type" value="Genomic_DNA"/>
</dbReference>
<evidence type="ECO:0000259" key="3">
    <source>
        <dbReference type="Pfam" id="PF03364"/>
    </source>
</evidence>
<gene>
    <name evidence="4" type="ORF">O6P33_11185</name>
</gene>
<comment type="similarity">
    <text evidence="1">Belongs to the ribosome association toxin RatA family.</text>
</comment>
<dbReference type="InterPro" id="IPR044996">
    <property type="entry name" value="COQ10-like"/>
</dbReference>
<dbReference type="InterPro" id="IPR023393">
    <property type="entry name" value="START-like_dom_sf"/>
</dbReference>
<dbReference type="CDD" id="cd07813">
    <property type="entry name" value="COQ10p_like"/>
    <property type="match status" value="1"/>
</dbReference>
<dbReference type="FunFam" id="3.30.530.20:FF:000061">
    <property type="entry name" value="Ribosome association toxin RatA"/>
    <property type="match status" value="1"/>
</dbReference>
<proteinExistence type="inferred from homology"/>
<keyword evidence="2" id="KW-1277">Toxin-antitoxin system</keyword>
<dbReference type="PANTHER" id="PTHR12901">
    <property type="entry name" value="SPERM PROTEIN HOMOLOG"/>
    <property type="match status" value="1"/>
</dbReference>
<dbReference type="InterPro" id="IPR005031">
    <property type="entry name" value="COQ10_START"/>
</dbReference>
<evidence type="ECO:0000256" key="2">
    <source>
        <dbReference type="ARBA" id="ARBA00022649"/>
    </source>
</evidence>
<accession>A0AAE9VSD1</accession>
<protein>
    <submittedName>
        <fullName evidence="4">Type II toxin-antitoxin system RatA family toxin</fullName>
    </submittedName>
</protein>
<sequence>MATQIQRSALLPYSAVEMYDLINDVCKYPEFLPWCSASEVLEQGDGYMRAALVIAKGHLSQRFVTKNTLVPGQSVSMSLEEGPFSKLHGVWEFKALNEKACKISLDLEFDYAGPIIKATLGPLFTQAANTMVDAFCQRAKELYG</sequence>
<dbReference type="PANTHER" id="PTHR12901:SF10">
    <property type="entry name" value="COENZYME Q-BINDING PROTEIN COQ10, MITOCHONDRIAL"/>
    <property type="match status" value="1"/>
</dbReference>
<dbReference type="GO" id="GO:0048039">
    <property type="term" value="F:ubiquinone binding"/>
    <property type="evidence" value="ECO:0007669"/>
    <property type="project" value="InterPro"/>
</dbReference>
<evidence type="ECO:0000313" key="4">
    <source>
        <dbReference type="EMBL" id="WBE24914.1"/>
    </source>
</evidence>
<dbReference type="AlphaFoldDB" id="A0AAE9VSD1"/>
<evidence type="ECO:0000313" key="5">
    <source>
        <dbReference type="Proteomes" id="UP001212189"/>
    </source>
</evidence>
<name>A0AAE9VSD1_9GAMM</name>
<feature type="domain" description="Coenzyme Q-binding protein COQ10 START" evidence="3">
    <location>
        <begin position="11"/>
        <end position="136"/>
    </location>
</feature>
<dbReference type="SUPFAM" id="SSF55961">
    <property type="entry name" value="Bet v1-like"/>
    <property type="match status" value="1"/>
</dbReference>